<dbReference type="AlphaFoldDB" id="A0AA88QMY4"/>
<organism evidence="3 4">
    <name type="scientific">Escallonia rubra</name>
    <dbReference type="NCBI Taxonomy" id="112253"/>
    <lineage>
        <taxon>Eukaryota</taxon>
        <taxon>Viridiplantae</taxon>
        <taxon>Streptophyta</taxon>
        <taxon>Embryophyta</taxon>
        <taxon>Tracheophyta</taxon>
        <taxon>Spermatophyta</taxon>
        <taxon>Magnoliopsida</taxon>
        <taxon>eudicotyledons</taxon>
        <taxon>Gunneridae</taxon>
        <taxon>Pentapetalae</taxon>
        <taxon>asterids</taxon>
        <taxon>campanulids</taxon>
        <taxon>Escalloniales</taxon>
        <taxon>Escalloniaceae</taxon>
        <taxon>Escallonia</taxon>
    </lineage>
</organism>
<keyword evidence="4" id="KW-1185">Reference proteome</keyword>
<evidence type="ECO:0000256" key="1">
    <source>
        <dbReference type="SAM" id="SignalP"/>
    </source>
</evidence>
<reference evidence="3" key="1">
    <citation type="submission" date="2022-12" db="EMBL/GenBank/DDBJ databases">
        <title>Draft genome assemblies for two species of Escallonia (Escalloniales).</title>
        <authorList>
            <person name="Chanderbali A."/>
            <person name="Dervinis C."/>
            <person name="Anghel I."/>
            <person name="Soltis D."/>
            <person name="Soltis P."/>
            <person name="Zapata F."/>
        </authorList>
    </citation>
    <scope>NUCLEOTIDE SEQUENCE</scope>
    <source>
        <strain evidence="3">UCBG92.1500</strain>
        <tissue evidence="3">Leaf</tissue>
    </source>
</reference>
<comment type="caution">
    <text evidence="3">The sequence shown here is derived from an EMBL/GenBank/DDBJ whole genome shotgun (WGS) entry which is preliminary data.</text>
</comment>
<dbReference type="EMBL" id="JAVXUO010002994">
    <property type="protein sequence ID" value="KAK2967731.1"/>
    <property type="molecule type" value="Genomic_DNA"/>
</dbReference>
<dbReference type="Pfam" id="PF14368">
    <property type="entry name" value="LTP_2"/>
    <property type="match status" value="1"/>
</dbReference>
<dbReference type="InterPro" id="IPR036312">
    <property type="entry name" value="Bifun_inhib/LTP/seed_sf"/>
</dbReference>
<feature type="domain" description="Bifunctional inhibitor/plant lipid transfer protein/seed storage helical" evidence="2">
    <location>
        <begin position="156"/>
        <end position="236"/>
    </location>
</feature>
<evidence type="ECO:0000313" key="4">
    <source>
        <dbReference type="Proteomes" id="UP001187471"/>
    </source>
</evidence>
<evidence type="ECO:0000259" key="2">
    <source>
        <dbReference type="Pfam" id="PF14368"/>
    </source>
</evidence>
<dbReference type="SUPFAM" id="SSF47699">
    <property type="entry name" value="Bifunctional inhibitor/lipid-transfer protein/seed storage 2S albumin"/>
    <property type="match status" value="1"/>
</dbReference>
<feature type="chain" id="PRO_5041643152" description="Bifunctional inhibitor/plant lipid transfer protein/seed storage helical domain-containing protein" evidence="1">
    <location>
        <begin position="31"/>
        <end position="280"/>
    </location>
</feature>
<dbReference type="PANTHER" id="PTHR33286">
    <property type="entry name" value="BIFUNCTIONAL INHIBITOR/LIPID-TRANSFER PROTEIN/SEED STORAGE 2S ALBUMIN SUPERFAMILY PROTEIN"/>
    <property type="match status" value="1"/>
</dbReference>
<accession>A0AA88QMY4</accession>
<gene>
    <name evidence="3" type="ORF">RJ640_012957</name>
</gene>
<protein>
    <recommendedName>
        <fullName evidence="2">Bifunctional inhibitor/plant lipid transfer protein/seed storage helical domain-containing protein</fullName>
    </recommendedName>
</protein>
<dbReference type="InterPro" id="IPR016140">
    <property type="entry name" value="Bifunc_inhib/LTP/seed_store"/>
</dbReference>
<dbReference type="Proteomes" id="UP001187471">
    <property type="component" value="Unassembled WGS sequence"/>
</dbReference>
<dbReference type="Gene3D" id="1.10.110.10">
    <property type="entry name" value="Plant lipid-transfer and hydrophobic proteins"/>
    <property type="match status" value="1"/>
</dbReference>
<evidence type="ECO:0000313" key="3">
    <source>
        <dbReference type="EMBL" id="KAK2967731.1"/>
    </source>
</evidence>
<sequence length="280" mass="31594">MEGIRKRSCYIMILLVFVVLGKWDTKMASAALSAAEYKVERNAFVGACEPVTYGRNPTPECYRRIRVSHFEYICPVITPKVVALVDVSRAIRLVEGYGRRIPRHFKCGSTAPYQNDYKLKLPDRRRKKMGSTNRGSRAMMVMLVLTLLAESGLKIATAAAPSAAQCKEERRILLNACNQVLYSKPPTPECCQRIRVSHVECVCPVITPKLLALIDVNKAIRLIEGCGRRVPRHFKCGSKHSFYSQYYYSMNDELGWVAAYLALQKVNLVTLTDKLFVAAH</sequence>
<dbReference type="PANTHER" id="PTHR33286:SF32">
    <property type="entry name" value="BIFUNCTIONAL INHIBITOR_PLANT LIPID TRANSFER PROTEIN_SEED STORAGE HELICAL DOMAIN-CONTAINING PROTEIN"/>
    <property type="match status" value="1"/>
</dbReference>
<feature type="signal peptide" evidence="1">
    <location>
        <begin position="1"/>
        <end position="30"/>
    </location>
</feature>
<keyword evidence="1" id="KW-0732">Signal</keyword>
<name>A0AA88QMY4_9ASTE</name>
<proteinExistence type="predicted"/>